<accession>A0AAV5RJM4</accession>
<dbReference type="InterPro" id="IPR045667">
    <property type="entry name" value="ORC3_N"/>
</dbReference>
<keyword evidence="4" id="KW-0238">DNA-binding</keyword>
<proteinExistence type="inferred from homology"/>
<evidence type="ECO:0000313" key="9">
    <source>
        <dbReference type="Proteomes" id="UP001362899"/>
    </source>
</evidence>
<dbReference type="Pfam" id="PF07034">
    <property type="entry name" value="ORC3_N"/>
    <property type="match status" value="1"/>
</dbReference>
<dbReference type="CDD" id="cd20704">
    <property type="entry name" value="Orc3"/>
    <property type="match status" value="1"/>
</dbReference>
<comment type="subcellular location">
    <subcellularLocation>
        <location evidence="1">Nucleus</location>
    </subcellularLocation>
</comment>
<dbReference type="GO" id="GO:0031261">
    <property type="term" value="C:DNA replication preinitiation complex"/>
    <property type="evidence" value="ECO:0007669"/>
    <property type="project" value="TreeGrafter"/>
</dbReference>
<evidence type="ECO:0000256" key="4">
    <source>
        <dbReference type="ARBA" id="ARBA00023125"/>
    </source>
</evidence>
<feature type="domain" description="Origin recognition complex subunit 3 winged helix C-terminal" evidence="7">
    <location>
        <begin position="394"/>
        <end position="432"/>
    </location>
</feature>
<keyword evidence="9" id="KW-1185">Reference proteome</keyword>
<evidence type="ECO:0008006" key="10">
    <source>
        <dbReference type="Google" id="ProtNLM"/>
    </source>
</evidence>
<dbReference type="GO" id="GO:0005656">
    <property type="term" value="C:nuclear pre-replicative complex"/>
    <property type="evidence" value="ECO:0007669"/>
    <property type="project" value="TreeGrafter"/>
</dbReference>
<name>A0AAV5RJM4_STABA</name>
<dbReference type="GO" id="GO:0006270">
    <property type="term" value="P:DNA replication initiation"/>
    <property type="evidence" value="ECO:0007669"/>
    <property type="project" value="TreeGrafter"/>
</dbReference>
<evidence type="ECO:0000256" key="1">
    <source>
        <dbReference type="ARBA" id="ARBA00004123"/>
    </source>
</evidence>
<dbReference type="InterPro" id="IPR040855">
    <property type="entry name" value="ORC_WH_C"/>
</dbReference>
<evidence type="ECO:0000259" key="6">
    <source>
        <dbReference type="Pfam" id="PF07034"/>
    </source>
</evidence>
<evidence type="ECO:0000256" key="5">
    <source>
        <dbReference type="ARBA" id="ARBA00023242"/>
    </source>
</evidence>
<organism evidence="8 9">
    <name type="scientific">Starmerella bacillaris</name>
    <name type="common">Yeast</name>
    <name type="synonym">Candida zemplinina</name>
    <dbReference type="NCBI Taxonomy" id="1247836"/>
    <lineage>
        <taxon>Eukaryota</taxon>
        <taxon>Fungi</taxon>
        <taxon>Dikarya</taxon>
        <taxon>Ascomycota</taxon>
        <taxon>Saccharomycotina</taxon>
        <taxon>Dipodascomycetes</taxon>
        <taxon>Dipodascales</taxon>
        <taxon>Trichomonascaceae</taxon>
        <taxon>Starmerella</taxon>
    </lineage>
</organism>
<dbReference type="AlphaFoldDB" id="A0AAV5RJM4"/>
<dbReference type="Proteomes" id="UP001362899">
    <property type="component" value="Unassembled WGS sequence"/>
</dbReference>
<protein>
    <recommendedName>
        <fullName evidence="10">Origin recognition complex subunit 3</fullName>
    </recommendedName>
</protein>
<evidence type="ECO:0000313" key="8">
    <source>
        <dbReference type="EMBL" id="GMM51736.1"/>
    </source>
</evidence>
<comment type="similarity">
    <text evidence="2">Belongs to the ORC3 family.</text>
</comment>
<dbReference type="EMBL" id="BTGC01000008">
    <property type="protein sequence ID" value="GMM51736.1"/>
    <property type="molecule type" value="Genomic_DNA"/>
</dbReference>
<dbReference type="PANTHER" id="PTHR12748">
    <property type="entry name" value="ORIGIN RECOGNITION COMPLEX SUBUNIT 3"/>
    <property type="match status" value="1"/>
</dbReference>
<comment type="caution">
    <text evidence="8">The sequence shown here is derived from an EMBL/GenBank/DDBJ whole genome shotgun (WGS) entry which is preliminary data.</text>
</comment>
<keyword evidence="3" id="KW-0235">DNA replication</keyword>
<evidence type="ECO:0000256" key="3">
    <source>
        <dbReference type="ARBA" id="ARBA00022705"/>
    </source>
</evidence>
<gene>
    <name evidence="8" type="ORF">DASB73_026990</name>
</gene>
<evidence type="ECO:0000256" key="2">
    <source>
        <dbReference type="ARBA" id="ARBA00010977"/>
    </source>
</evidence>
<dbReference type="InterPro" id="IPR020795">
    <property type="entry name" value="ORC3"/>
</dbReference>
<keyword evidence="5" id="KW-0539">Nucleus</keyword>
<dbReference type="GO" id="GO:0003688">
    <property type="term" value="F:DNA replication origin binding"/>
    <property type="evidence" value="ECO:0007669"/>
    <property type="project" value="TreeGrafter"/>
</dbReference>
<reference evidence="8 9" key="1">
    <citation type="journal article" date="2023" name="Elife">
        <title>Identification of key yeast species and microbe-microbe interactions impacting larval growth of Drosophila in the wild.</title>
        <authorList>
            <person name="Mure A."/>
            <person name="Sugiura Y."/>
            <person name="Maeda R."/>
            <person name="Honda K."/>
            <person name="Sakurai N."/>
            <person name="Takahashi Y."/>
            <person name="Watada M."/>
            <person name="Katoh T."/>
            <person name="Gotoh A."/>
            <person name="Gotoh Y."/>
            <person name="Taniguchi I."/>
            <person name="Nakamura K."/>
            <person name="Hayashi T."/>
            <person name="Katayama T."/>
            <person name="Uemura T."/>
            <person name="Hattori Y."/>
        </authorList>
    </citation>
    <scope>NUCLEOTIDE SEQUENCE [LARGE SCALE GENOMIC DNA]</scope>
    <source>
        <strain evidence="8 9">SB-73</strain>
    </source>
</reference>
<dbReference type="GO" id="GO:0005664">
    <property type="term" value="C:nuclear origin of replication recognition complex"/>
    <property type="evidence" value="ECO:0007669"/>
    <property type="project" value="InterPro"/>
</dbReference>
<sequence length="435" mass="50168">MSQEAIYLYKPRTNKNKSTLADRFSLAQPESKSLNTRRCHKYKMARKTVDNVYESERLQHLSSSLSQLNKFSRQVHKNKLPVIVLHNARVSEYTDILTDLEAENIDIHHVTINSTECPNFKIAMKLIVDRFAGDSEYANDKRLTYDFDILARWAGNTNKRLLVFVDDGDSFDFGILRQLMAQMHSYTRTLHFRLVLNLSIPLPLFEDNLTQDNVVNSTFLFIPGSLDTPKFVDRVASSLLEVHVCLKKELVEKLKKLDIVNCLSYLRYAVLAHFAGNPFAVADKMEEVVEIPKFHKLPSINSKSEAQIKEMNPIDIEELQVGGKVLDIAFNPHYRPLIEQSFVNVDMFGPPGQKWTQSNPLACIYQLQRESSVYINIYDLYMAFKQMIQPIPDVNWDKQSMAIFLESVAALKLMGVIRDCKRKFECVEKVAWYNV</sequence>
<dbReference type="Pfam" id="PF18137">
    <property type="entry name" value="WHD_ORC"/>
    <property type="match status" value="1"/>
</dbReference>
<evidence type="ECO:0000259" key="7">
    <source>
        <dbReference type="Pfam" id="PF18137"/>
    </source>
</evidence>
<feature type="domain" description="Origin recognition complex subunit 3 N-terminal" evidence="6">
    <location>
        <begin position="45"/>
        <end position="281"/>
    </location>
</feature>
<dbReference type="PANTHER" id="PTHR12748:SF0">
    <property type="entry name" value="ORIGIN RECOGNITION COMPLEX SUBUNIT 3"/>
    <property type="match status" value="1"/>
</dbReference>